<evidence type="ECO:0000313" key="2">
    <source>
        <dbReference type="Proteomes" id="UP000066284"/>
    </source>
</evidence>
<dbReference type="EMBL" id="LN885086">
    <property type="protein sequence ID" value="CUQ65067.1"/>
    <property type="molecule type" value="Genomic_DNA"/>
</dbReference>
<gene>
    <name evidence="1" type="ORF">NITINOP_0091</name>
</gene>
<dbReference type="KEGG" id="nio:NITINOP_0091"/>
<protein>
    <submittedName>
        <fullName evidence="1">Uncharacterized protein</fullName>
    </submittedName>
</protein>
<dbReference type="Proteomes" id="UP000066284">
    <property type="component" value="Chromosome 1"/>
</dbReference>
<organism evidence="1 2">
    <name type="scientific">Candidatus Nitrospira inopinata</name>
    <dbReference type="NCBI Taxonomy" id="1715989"/>
    <lineage>
        <taxon>Bacteria</taxon>
        <taxon>Pseudomonadati</taxon>
        <taxon>Nitrospirota</taxon>
        <taxon>Nitrospiria</taxon>
        <taxon>Nitrospirales</taxon>
        <taxon>Nitrospiraceae</taxon>
        <taxon>Nitrospira</taxon>
    </lineage>
</organism>
<accession>A0A0S4KRY9</accession>
<dbReference type="STRING" id="1715989.NITINOP_0091"/>
<proteinExistence type="predicted"/>
<reference evidence="2" key="1">
    <citation type="submission" date="2015-09" db="EMBL/GenBank/DDBJ databases">
        <authorList>
            <person name="Daims H."/>
        </authorList>
    </citation>
    <scope>NUCLEOTIDE SEQUENCE [LARGE SCALE GENOMIC DNA]</scope>
</reference>
<dbReference type="AlphaFoldDB" id="A0A0S4KRY9"/>
<keyword evidence="2" id="KW-1185">Reference proteome</keyword>
<name>A0A0S4KRY9_9BACT</name>
<sequence length="59" mass="6566">MPLPTAFFLLDSPHHPKELDIGTFLVSIVCFLPSFLSSCLDARRASTMVFLALNERGLE</sequence>
<evidence type="ECO:0000313" key="1">
    <source>
        <dbReference type="EMBL" id="CUQ65067.1"/>
    </source>
</evidence>